<organism evidence="1">
    <name type="scientific">Anguilla anguilla</name>
    <name type="common">European freshwater eel</name>
    <name type="synonym">Muraena anguilla</name>
    <dbReference type="NCBI Taxonomy" id="7936"/>
    <lineage>
        <taxon>Eukaryota</taxon>
        <taxon>Metazoa</taxon>
        <taxon>Chordata</taxon>
        <taxon>Craniata</taxon>
        <taxon>Vertebrata</taxon>
        <taxon>Euteleostomi</taxon>
        <taxon>Actinopterygii</taxon>
        <taxon>Neopterygii</taxon>
        <taxon>Teleostei</taxon>
        <taxon>Anguilliformes</taxon>
        <taxon>Anguillidae</taxon>
        <taxon>Anguilla</taxon>
    </lineage>
</organism>
<accession>A0A0E9SKR2</accession>
<name>A0A0E9SKR2_ANGAN</name>
<dbReference type="EMBL" id="GBXM01067469">
    <property type="protein sequence ID" value="JAH41108.1"/>
    <property type="molecule type" value="Transcribed_RNA"/>
</dbReference>
<reference evidence="1" key="2">
    <citation type="journal article" date="2015" name="Fish Shellfish Immunol.">
        <title>Early steps in the European eel (Anguilla anguilla)-Vibrio vulnificus interaction in the gills: Role of the RtxA13 toxin.</title>
        <authorList>
            <person name="Callol A."/>
            <person name="Pajuelo D."/>
            <person name="Ebbesson L."/>
            <person name="Teles M."/>
            <person name="MacKenzie S."/>
            <person name="Amaro C."/>
        </authorList>
    </citation>
    <scope>NUCLEOTIDE SEQUENCE</scope>
</reference>
<proteinExistence type="predicted"/>
<evidence type="ECO:0000313" key="1">
    <source>
        <dbReference type="EMBL" id="JAH41108.1"/>
    </source>
</evidence>
<protein>
    <submittedName>
        <fullName evidence="1">Uncharacterized protein</fullName>
    </submittedName>
</protein>
<reference evidence="1" key="1">
    <citation type="submission" date="2014-11" db="EMBL/GenBank/DDBJ databases">
        <authorList>
            <person name="Amaro Gonzalez C."/>
        </authorList>
    </citation>
    <scope>NUCLEOTIDE SEQUENCE</scope>
</reference>
<sequence>MVKRQLSLRVIRAFVEGHRSFQEFNNAESSKGPV</sequence>
<dbReference type="AlphaFoldDB" id="A0A0E9SKR2"/>